<feature type="transmembrane region" description="Helical" evidence="1">
    <location>
        <begin position="59"/>
        <end position="77"/>
    </location>
</feature>
<comment type="similarity">
    <text evidence="1">Belongs to the pecanex family.</text>
</comment>
<dbReference type="AlphaFoldDB" id="V4BFK8"/>
<comment type="caution">
    <text evidence="1">Lacks conserved residue(s) required for the propagation of feature annotation.</text>
</comment>
<keyword evidence="1" id="KW-0812">Transmembrane</keyword>
<feature type="transmembrane region" description="Helical" evidence="1">
    <location>
        <begin position="6"/>
        <end position="24"/>
    </location>
</feature>
<dbReference type="OMA" id="YCCTITA"/>
<dbReference type="EMBL" id="KB202849">
    <property type="protein sequence ID" value="ESO87724.1"/>
    <property type="molecule type" value="Genomic_DNA"/>
</dbReference>
<gene>
    <name evidence="2" type="ORF">LOTGIDRAFT_79200</name>
</gene>
<dbReference type="GO" id="GO:0016020">
    <property type="term" value="C:membrane"/>
    <property type="evidence" value="ECO:0007669"/>
    <property type="project" value="UniProtKB-SubCell"/>
</dbReference>
<organism evidence="2 3">
    <name type="scientific">Lottia gigantea</name>
    <name type="common">Giant owl limpet</name>
    <dbReference type="NCBI Taxonomy" id="225164"/>
    <lineage>
        <taxon>Eukaryota</taxon>
        <taxon>Metazoa</taxon>
        <taxon>Spiralia</taxon>
        <taxon>Lophotrochozoa</taxon>
        <taxon>Mollusca</taxon>
        <taxon>Gastropoda</taxon>
        <taxon>Patellogastropoda</taxon>
        <taxon>Lottioidea</taxon>
        <taxon>Lottiidae</taxon>
        <taxon>Lottia</taxon>
    </lineage>
</organism>
<evidence type="ECO:0000256" key="1">
    <source>
        <dbReference type="RuleBase" id="RU367089"/>
    </source>
</evidence>
<dbReference type="HOGENOM" id="CLU_2418822_0_0_1"/>
<comment type="subcellular location">
    <subcellularLocation>
        <location evidence="1">Membrane</location>
        <topology evidence="1">Multi-pass membrane protein</topology>
    </subcellularLocation>
</comment>
<keyword evidence="3" id="KW-1185">Reference proteome</keyword>
<dbReference type="RefSeq" id="XP_009061542.1">
    <property type="nucleotide sequence ID" value="XM_009063294.1"/>
</dbReference>
<dbReference type="GeneID" id="20252379"/>
<dbReference type="Proteomes" id="UP000030746">
    <property type="component" value="Unassembled WGS sequence"/>
</dbReference>
<evidence type="ECO:0000313" key="2">
    <source>
        <dbReference type="EMBL" id="ESO87724.1"/>
    </source>
</evidence>
<sequence length="92" mass="10612">MGSHIIDILLQGIWASLTGGWFFDPNLGIFCNTFHFYLWMFLLAFPLIIHLTLESSIGIWAIYCGVVAVLFSVLKFVNYHLHRMYDTGELIQ</sequence>
<proteinExistence type="inferred from homology"/>
<name>V4BFK8_LOTGI</name>
<dbReference type="InterPro" id="IPR039797">
    <property type="entry name" value="Pecanex"/>
</dbReference>
<dbReference type="KEGG" id="lgi:LOTGIDRAFT_79200"/>
<dbReference type="PANTHER" id="PTHR12372">
    <property type="entry name" value="PECANEX"/>
    <property type="match status" value="1"/>
</dbReference>
<feature type="transmembrane region" description="Helical" evidence="1">
    <location>
        <begin position="36"/>
        <end position="53"/>
    </location>
</feature>
<protein>
    <recommendedName>
        <fullName evidence="1">Pecanex-like protein</fullName>
    </recommendedName>
</protein>
<keyword evidence="1" id="KW-0472">Membrane</keyword>
<accession>V4BFK8</accession>
<dbReference type="OrthoDB" id="10037631at2759"/>
<feature type="non-terminal residue" evidence="2">
    <location>
        <position position="92"/>
    </location>
</feature>
<reference evidence="2 3" key="1">
    <citation type="journal article" date="2013" name="Nature">
        <title>Insights into bilaterian evolution from three spiralian genomes.</title>
        <authorList>
            <person name="Simakov O."/>
            <person name="Marletaz F."/>
            <person name="Cho S.J."/>
            <person name="Edsinger-Gonzales E."/>
            <person name="Havlak P."/>
            <person name="Hellsten U."/>
            <person name="Kuo D.H."/>
            <person name="Larsson T."/>
            <person name="Lv J."/>
            <person name="Arendt D."/>
            <person name="Savage R."/>
            <person name="Osoegawa K."/>
            <person name="de Jong P."/>
            <person name="Grimwood J."/>
            <person name="Chapman J.A."/>
            <person name="Shapiro H."/>
            <person name="Aerts A."/>
            <person name="Otillar R.P."/>
            <person name="Terry A.Y."/>
            <person name="Boore J.L."/>
            <person name="Grigoriev I.V."/>
            <person name="Lindberg D.R."/>
            <person name="Seaver E.C."/>
            <person name="Weisblat D.A."/>
            <person name="Putnam N.H."/>
            <person name="Rokhsar D.S."/>
        </authorList>
    </citation>
    <scope>NUCLEOTIDE SEQUENCE [LARGE SCALE GENOMIC DNA]</scope>
</reference>
<keyword evidence="1" id="KW-1133">Transmembrane helix</keyword>
<dbReference type="CTD" id="20252379"/>
<evidence type="ECO:0000313" key="3">
    <source>
        <dbReference type="Proteomes" id="UP000030746"/>
    </source>
</evidence>
<dbReference type="PANTHER" id="PTHR12372:SF7">
    <property type="entry name" value="PROTEIN PECANEX"/>
    <property type="match status" value="1"/>
</dbReference>